<evidence type="ECO:0000256" key="1">
    <source>
        <dbReference type="ARBA" id="ARBA00003805"/>
    </source>
</evidence>
<evidence type="ECO:0000256" key="2">
    <source>
        <dbReference type="ARBA" id="ARBA00004123"/>
    </source>
</evidence>
<feature type="compositionally biased region" description="Low complexity" evidence="9">
    <location>
        <begin position="317"/>
        <end position="334"/>
    </location>
</feature>
<keyword evidence="7" id="KW-0597">Phosphoprotein</keyword>
<accession>A0AAV4BAX0</accession>
<dbReference type="Proteomes" id="UP000735302">
    <property type="component" value="Unassembled WGS sequence"/>
</dbReference>
<dbReference type="AlphaFoldDB" id="A0AAV4BAX0"/>
<evidence type="ECO:0000256" key="9">
    <source>
        <dbReference type="SAM" id="MobiDB-lite"/>
    </source>
</evidence>
<gene>
    <name evidence="10" type="ORF">PoB_004246300</name>
</gene>
<feature type="compositionally biased region" description="Polar residues" evidence="9">
    <location>
        <begin position="78"/>
        <end position="87"/>
    </location>
</feature>
<feature type="region of interest" description="Disordered" evidence="9">
    <location>
        <begin position="1"/>
        <end position="164"/>
    </location>
</feature>
<dbReference type="InterPro" id="IPR033335">
    <property type="entry name" value="JUPITER"/>
</dbReference>
<organism evidence="10 11">
    <name type="scientific">Plakobranchus ocellatus</name>
    <dbReference type="NCBI Taxonomy" id="259542"/>
    <lineage>
        <taxon>Eukaryota</taxon>
        <taxon>Metazoa</taxon>
        <taxon>Spiralia</taxon>
        <taxon>Lophotrochozoa</taxon>
        <taxon>Mollusca</taxon>
        <taxon>Gastropoda</taxon>
        <taxon>Heterobranchia</taxon>
        <taxon>Euthyneura</taxon>
        <taxon>Panpulmonata</taxon>
        <taxon>Sacoglossa</taxon>
        <taxon>Placobranchoidea</taxon>
        <taxon>Plakobranchidae</taxon>
        <taxon>Plakobranchus</taxon>
    </lineage>
</organism>
<dbReference type="EMBL" id="BLXT01004632">
    <property type="protein sequence ID" value="GFO15958.1"/>
    <property type="molecule type" value="Genomic_DNA"/>
</dbReference>
<feature type="compositionally biased region" description="Basic and acidic residues" evidence="9">
    <location>
        <begin position="122"/>
        <end position="141"/>
    </location>
</feature>
<evidence type="ECO:0000256" key="6">
    <source>
        <dbReference type="ARBA" id="ARBA00022490"/>
    </source>
</evidence>
<dbReference type="PANTHER" id="PTHR34930">
    <property type="entry name" value="GEO05313P1"/>
    <property type="match status" value="1"/>
</dbReference>
<evidence type="ECO:0000256" key="3">
    <source>
        <dbReference type="ARBA" id="ARBA00004496"/>
    </source>
</evidence>
<keyword evidence="8" id="KW-0539">Nucleus</keyword>
<evidence type="ECO:0000256" key="4">
    <source>
        <dbReference type="ARBA" id="ARBA00005344"/>
    </source>
</evidence>
<evidence type="ECO:0000256" key="5">
    <source>
        <dbReference type="ARBA" id="ARBA00021471"/>
    </source>
</evidence>
<proteinExistence type="inferred from homology"/>
<feature type="compositionally biased region" description="Polar residues" evidence="9">
    <location>
        <begin position="45"/>
        <end position="55"/>
    </location>
</feature>
<comment type="function">
    <text evidence="1">Binds to all microtubule populations.</text>
</comment>
<sequence length="371" mass="39966">MTTTSTFQGMAHNAKPSSRVLAPPGGGSNNIFGGNDDDSQKKHTPSNPQNINRGNNDIFGNKEQLATSTSPGKKHNPDNVNCGNNDIFNREEHAAPSQPKSRAPRSGDDSFHKLFGDTSFDDTNKGKDVCVDSSKGQKEVQSKLPSSFANVYGDGEPGSVRTPDLRARNRYSRDNSFSKVFNQGQIPKAVTTVMPLAEDPVSKPHCPSASMANPNQNITQSMCEDGSHALSTSLNNLSLGGGDSFVEDDHDINSSFSRVLGQYQANVTPRANRFSDRGEYNPITGMPYAQPAEKEETQTKNDEEAKKEQDLQEKANEAAAAAAKVENKQQQQQKSHPSAGSGIFGGPEPTSQVQSSTRVSQPPGGRSTKLW</sequence>
<feature type="compositionally biased region" description="Basic and acidic residues" evidence="9">
    <location>
        <begin position="292"/>
        <end position="316"/>
    </location>
</feature>
<keyword evidence="11" id="KW-1185">Reference proteome</keyword>
<evidence type="ECO:0000313" key="11">
    <source>
        <dbReference type="Proteomes" id="UP000735302"/>
    </source>
</evidence>
<evidence type="ECO:0000256" key="8">
    <source>
        <dbReference type="ARBA" id="ARBA00023242"/>
    </source>
</evidence>
<evidence type="ECO:0000313" key="10">
    <source>
        <dbReference type="EMBL" id="GFO15958.1"/>
    </source>
</evidence>
<protein>
    <recommendedName>
        <fullName evidence="5">Microtubule-associated protein Jupiter</fullName>
    </recommendedName>
</protein>
<keyword evidence="6" id="KW-0963">Cytoplasm</keyword>
<reference evidence="10 11" key="1">
    <citation type="journal article" date="2021" name="Elife">
        <title>Chloroplast acquisition without the gene transfer in kleptoplastic sea slugs, Plakobranchus ocellatus.</title>
        <authorList>
            <person name="Maeda T."/>
            <person name="Takahashi S."/>
            <person name="Yoshida T."/>
            <person name="Shimamura S."/>
            <person name="Takaki Y."/>
            <person name="Nagai Y."/>
            <person name="Toyoda A."/>
            <person name="Suzuki Y."/>
            <person name="Arimoto A."/>
            <person name="Ishii H."/>
            <person name="Satoh N."/>
            <person name="Nishiyama T."/>
            <person name="Hasebe M."/>
            <person name="Maruyama T."/>
            <person name="Minagawa J."/>
            <person name="Obokata J."/>
            <person name="Shigenobu S."/>
        </authorList>
    </citation>
    <scope>NUCLEOTIDE SEQUENCE [LARGE SCALE GENOMIC DNA]</scope>
</reference>
<evidence type="ECO:0000256" key="7">
    <source>
        <dbReference type="ARBA" id="ARBA00022553"/>
    </source>
</evidence>
<comment type="similarity">
    <text evidence="4">Belongs to the MAP Jupiter family.</text>
</comment>
<feature type="compositionally biased region" description="Basic and acidic residues" evidence="9">
    <location>
        <begin position="105"/>
        <end position="115"/>
    </location>
</feature>
<name>A0AAV4BAX0_9GAST</name>
<feature type="compositionally biased region" description="Low complexity" evidence="9">
    <location>
        <begin position="349"/>
        <end position="363"/>
    </location>
</feature>
<comment type="subcellular location">
    <subcellularLocation>
        <location evidence="3">Cytoplasm</location>
    </subcellularLocation>
    <subcellularLocation>
        <location evidence="2">Nucleus</location>
    </subcellularLocation>
</comment>
<feature type="region of interest" description="Disordered" evidence="9">
    <location>
        <begin position="270"/>
        <end position="371"/>
    </location>
</feature>
<dbReference type="PANTHER" id="PTHR34930:SF2">
    <property type="entry name" value="MICROTUBULE-ASSOCIATED PROTEIN JUPITER"/>
    <property type="match status" value="1"/>
</dbReference>
<dbReference type="GO" id="GO:0005634">
    <property type="term" value="C:nucleus"/>
    <property type="evidence" value="ECO:0007669"/>
    <property type="project" value="UniProtKB-SubCell"/>
</dbReference>
<comment type="caution">
    <text evidence="10">The sequence shown here is derived from an EMBL/GenBank/DDBJ whole genome shotgun (WGS) entry which is preliminary data.</text>
</comment>
<dbReference type="GO" id="GO:0005737">
    <property type="term" value="C:cytoplasm"/>
    <property type="evidence" value="ECO:0007669"/>
    <property type="project" value="UniProtKB-SubCell"/>
</dbReference>